<evidence type="ECO:0000313" key="2">
    <source>
        <dbReference type="Proteomes" id="UP000824082"/>
    </source>
</evidence>
<comment type="caution">
    <text evidence="1">The sequence shown here is derived from an EMBL/GenBank/DDBJ whole genome shotgun (WGS) entry which is preliminary data.</text>
</comment>
<protein>
    <submittedName>
        <fullName evidence="1">Uncharacterized protein</fullName>
    </submittedName>
</protein>
<evidence type="ECO:0000313" key="1">
    <source>
        <dbReference type="EMBL" id="HIU41711.1"/>
    </source>
</evidence>
<reference evidence="1" key="1">
    <citation type="submission" date="2020-10" db="EMBL/GenBank/DDBJ databases">
        <authorList>
            <person name="Gilroy R."/>
        </authorList>
    </citation>
    <scope>NUCLEOTIDE SEQUENCE</scope>
    <source>
        <strain evidence="1">4509</strain>
    </source>
</reference>
<dbReference type="Proteomes" id="UP000824082">
    <property type="component" value="Unassembled WGS sequence"/>
</dbReference>
<name>A0A9D1LK61_9FIRM</name>
<dbReference type="AlphaFoldDB" id="A0A9D1LK61"/>
<organism evidence="1 2">
    <name type="scientific">Candidatus Egerieicola faecale</name>
    <dbReference type="NCBI Taxonomy" id="2840774"/>
    <lineage>
        <taxon>Bacteria</taxon>
        <taxon>Bacillati</taxon>
        <taxon>Bacillota</taxon>
        <taxon>Clostridia</taxon>
        <taxon>Eubacteriales</taxon>
        <taxon>Oscillospiraceae</taxon>
        <taxon>Oscillospiraceae incertae sedis</taxon>
        <taxon>Candidatus Egerieicola</taxon>
    </lineage>
</organism>
<gene>
    <name evidence="1" type="ORF">IAD19_04080</name>
</gene>
<dbReference type="EMBL" id="DVMX01000080">
    <property type="protein sequence ID" value="HIU41711.1"/>
    <property type="molecule type" value="Genomic_DNA"/>
</dbReference>
<proteinExistence type="predicted"/>
<reference evidence="1" key="2">
    <citation type="journal article" date="2021" name="PeerJ">
        <title>Extensive microbial diversity within the chicken gut microbiome revealed by metagenomics and culture.</title>
        <authorList>
            <person name="Gilroy R."/>
            <person name="Ravi A."/>
            <person name="Getino M."/>
            <person name="Pursley I."/>
            <person name="Horton D.L."/>
            <person name="Alikhan N.F."/>
            <person name="Baker D."/>
            <person name="Gharbi K."/>
            <person name="Hall N."/>
            <person name="Watson M."/>
            <person name="Adriaenssens E.M."/>
            <person name="Foster-Nyarko E."/>
            <person name="Jarju S."/>
            <person name="Secka A."/>
            <person name="Antonio M."/>
            <person name="Oren A."/>
            <person name="Chaudhuri R.R."/>
            <person name="La Ragione R."/>
            <person name="Hildebrand F."/>
            <person name="Pallen M.J."/>
        </authorList>
    </citation>
    <scope>NUCLEOTIDE SEQUENCE</scope>
    <source>
        <strain evidence="1">4509</strain>
    </source>
</reference>
<sequence length="60" mass="7065">MSKKNYWHRSRNKRAELAYSCDKGFGVFAPKLAQGKRITQELVKSWYQEASEKGRNENDK</sequence>
<accession>A0A9D1LK61</accession>